<evidence type="ECO:0000256" key="17">
    <source>
        <dbReference type="ARBA" id="ARBA00023136"/>
    </source>
</evidence>
<keyword evidence="11 31" id="KW-0256">Endoplasmic reticulum</keyword>
<dbReference type="GO" id="GO:0008210">
    <property type="term" value="P:estrogen metabolic process"/>
    <property type="evidence" value="ECO:0007669"/>
    <property type="project" value="Ensembl"/>
</dbReference>
<evidence type="ECO:0000313" key="34">
    <source>
        <dbReference type="VGNC" id="VGNC:50390"/>
    </source>
</evidence>
<evidence type="ECO:0000256" key="25">
    <source>
        <dbReference type="ARBA" id="ARBA00049064"/>
    </source>
</evidence>
<dbReference type="InterPro" id="IPR001128">
    <property type="entry name" value="Cyt_P450"/>
</dbReference>
<comment type="catalytic activity">
    <reaction evidence="22">
        <text>17beta-estradiol + reduced [NADPH--hemoprotein reductase] + O2 = 4-hydroxy-17beta-estradiol + oxidized [NADPH--hemoprotein reductase] + H2O + H(+)</text>
        <dbReference type="Rhea" id="RHEA:47280"/>
        <dbReference type="Rhea" id="RHEA-COMP:11964"/>
        <dbReference type="Rhea" id="RHEA-COMP:11965"/>
        <dbReference type="ChEBI" id="CHEBI:15377"/>
        <dbReference type="ChEBI" id="CHEBI:15378"/>
        <dbReference type="ChEBI" id="CHEBI:15379"/>
        <dbReference type="ChEBI" id="CHEBI:16469"/>
        <dbReference type="ChEBI" id="CHEBI:57618"/>
        <dbReference type="ChEBI" id="CHEBI:58210"/>
        <dbReference type="ChEBI" id="CHEBI:62845"/>
    </reaction>
    <physiologicalReaction direction="left-to-right" evidence="22">
        <dbReference type="Rhea" id="RHEA:47281"/>
    </physiologicalReaction>
</comment>
<dbReference type="GO" id="GO:0020037">
    <property type="term" value="F:heme binding"/>
    <property type="evidence" value="ECO:0007669"/>
    <property type="project" value="UniProtKB-UniRule"/>
</dbReference>
<dbReference type="InterPro" id="IPR036396">
    <property type="entry name" value="Cyt_P450_sf"/>
</dbReference>
<dbReference type="UniPathway" id="UPA00912"/>
<evidence type="ECO:0000256" key="13">
    <source>
        <dbReference type="ARBA" id="ARBA00023002"/>
    </source>
</evidence>
<evidence type="ECO:0000256" key="15">
    <source>
        <dbReference type="ARBA" id="ARBA00023033"/>
    </source>
</evidence>
<comment type="function">
    <text evidence="31">Cytochromes P450 are a group of heme-thiolate monooxygenases. They oxidize a variety of structurally unrelated compounds, including steroids, fatty acids, and xenobiotics.</text>
</comment>
<keyword evidence="14 29" id="KW-0408">Iron</keyword>
<keyword evidence="15 30" id="KW-0503">Monooxygenase</keyword>
<dbReference type="GO" id="GO:0101021">
    <property type="term" value="F:estrogen 2-hydroxylase activity"/>
    <property type="evidence" value="ECO:0007669"/>
    <property type="project" value="Ensembl"/>
</dbReference>
<dbReference type="PANTHER" id="PTHR24289:SF21">
    <property type="entry name" value="CYTOCHROME P450 1A"/>
    <property type="match status" value="1"/>
</dbReference>
<dbReference type="GO" id="GO:0102033">
    <property type="term" value="F:long-chain fatty acid omega-hydroxylase activity"/>
    <property type="evidence" value="ECO:0007669"/>
    <property type="project" value="Ensembl"/>
</dbReference>
<dbReference type="GO" id="GO:0005789">
    <property type="term" value="C:endoplasmic reticulum membrane"/>
    <property type="evidence" value="ECO:0007669"/>
    <property type="project" value="UniProtKB-SubCell"/>
</dbReference>
<evidence type="ECO:0000256" key="20">
    <source>
        <dbReference type="ARBA" id="ARBA00047620"/>
    </source>
</evidence>
<dbReference type="AlphaFoldDB" id="A0A5F5PZJ9"/>
<dbReference type="ExpressionAtlas" id="A0A5F5PZJ9">
    <property type="expression patterns" value="baseline"/>
</dbReference>
<evidence type="ECO:0000256" key="23">
    <source>
        <dbReference type="ARBA" id="ARBA00048474"/>
    </source>
</evidence>
<dbReference type="EC" id="1.14.14.1" evidence="31"/>
<keyword evidence="9 29" id="KW-0349">Heme</keyword>
<dbReference type="PRINTS" id="PR00385">
    <property type="entry name" value="P450"/>
</dbReference>
<reference evidence="32" key="3">
    <citation type="submission" date="2025-09" db="UniProtKB">
        <authorList>
            <consortium name="Ensembl"/>
        </authorList>
    </citation>
    <scope>IDENTIFICATION</scope>
    <source>
        <strain evidence="32">Thoroughbred</strain>
    </source>
</reference>
<evidence type="ECO:0000256" key="11">
    <source>
        <dbReference type="ARBA" id="ARBA00022824"/>
    </source>
</evidence>
<comment type="catalytic activity">
    <reaction evidence="3">
        <text>(12S)-hydroperoxy-(5Z,8Z,10E,14Z)-eicosatetraenoate = 12-oxo-(5Z,8Z,10E,14Z)-eicosatetraenoate + H2O</text>
        <dbReference type="Rhea" id="RHEA:37947"/>
        <dbReference type="ChEBI" id="CHEBI:15377"/>
        <dbReference type="ChEBI" id="CHEBI:57444"/>
        <dbReference type="ChEBI" id="CHEBI:75231"/>
        <dbReference type="EC" id="4.2.1.152"/>
    </reaction>
    <physiologicalReaction direction="left-to-right" evidence="3">
        <dbReference type="Rhea" id="RHEA:37948"/>
    </physiologicalReaction>
</comment>
<comment type="catalytic activity">
    <reaction evidence="25">
        <text>(4Z,7Z,10Z,13Z,16Z,19Z)-docosahexaenoate + reduced [NADPH--hemoprotein reductase] + O2 = (19R,20S)-epoxy-(4Z,7Z,10Z,13Z,16Z)-docosapentaenoate + oxidized [NADPH--hemoprotein reductase] + H2O + H(+)</text>
        <dbReference type="Rhea" id="RHEA:52120"/>
        <dbReference type="Rhea" id="RHEA-COMP:11964"/>
        <dbReference type="Rhea" id="RHEA-COMP:11965"/>
        <dbReference type="ChEBI" id="CHEBI:15377"/>
        <dbReference type="ChEBI" id="CHEBI:15378"/>
        <dbReference type="ChEBI" id="CHEBI:15379"/>
        <dbReference type="ChEBI" id="CHEBI:57618"/>
        <dbReference type="ChEBI" id="CHEBI:58210"/>
        <dbReference type="ChEBI" id="CHEBI:77016"/>
        <dbReference type="ChEBI" id="CHEBI:136410"/>
    </reaction>
    <physiologicalReaction direction="left-to-right" evidence="25">
        <dbReference type="Rhea" id="RHEA:52121"/>
    </physiologicalReaction>
</comment>
<dbReference type="GO" id="GO:0042572">
    <property type="term" value="P:retinol metabolic process"/>
    <property type="evidence" value="ECO:0007669"/>
    <property type="project" value="UniProtKB-UniPathway"/>
</dbReference>
<dbReference type="GO" id="GO:0009308">
    <property type="term" value="P:amine metabolic process"/>
    <property type="evidence" value="ECO:0007669"/>
    <property type="project" value="Ensembl"/>
</dbReference>
<accession>A0A5F5PZJ9</accession>
<evidence type="ECO:0000256" key="1">
    <source>
        <dbReference type="ARBA" id="ARBA00000408"/>
    </source>
</evidence>
<evidence type="ECO:0000256" key="12">
    <source>
        <dbReference type="ARBA" id="ARBA00022848"/>
    </source>
</evidence>
<dbReference type="GO" id="GO:0008391">
    <property type="term" value="F:arachidonate monooxygenase activity"/>
    <property type="evidence" value="ECO:0007669"/>
    <property type="project" value="Ensembl"/>
</dbReference>
<dbReference type="GO" id="GO:0001676">
    <property type="term" value="P:long-chain fatty acid metabolic process"/>
    <property type="evidence" value="ECO:0007669"/>
    <property type="project" value="Ensembl"/>
</dbReference>
<comment type="catalytic activity">
    <reaction evidence="27">
        <text>all-trans-retinol + reduced [NADPH--hemoprotein reductase] + O2 = all-trans-retinal + oxidized [NADPH--hemoprotein reductase] + 2 H2O + H(+)</text>
        <dbReference type="Rhea" id="RHEA:42092"/>
        <dbReference type="Rhea" id="RHEA-COMP:11964"/>
        <dbReference type="Rhea" id="RHEA-COMP:11965"/>
        <dbReference type="ChEBI" id="CHEBI:15377"/>
        <dbReference type="ChEBI" id="CHEBI:15378"/>
        <dbReference type="ChEBI" id="CHEBI:15379"/>
        <dbReference type="ChEBI" id="CHEBI:17336"/>
        <dbReference type="ChEBI" id="CHEBI:17898"/>
        <dbReference type="ChEBI" id="CHEBI:57618"/>
        <dbReference type="ChEBI" id="CHEBI:58210"/>
    </reaction>
    <physiologicalReaction direction="left-to-right" evidence="27">
        <dbReference type="Rhea" id="RHEA:42093"/>
    </physiologicalReaction>
</comment>
<evidence type="ECO:0000256" key="27">
    <source>
        <dbReference type="ARBA" id="ARBA00049225"/>
    </source>
</evidence>
<comment type="catalytic activity">
    <reaction evidence="26">
        <text>(5Z,8Z,11Z,14Z)-eicosatetraenoate + reduced [NADPH--hemoprotein reductase] + O2 = 19-hydroxy-(5Z,8Z,11Z,14Z)-eicosatetraenoate + oxidized [NADPH--hemoprotein reductase] + H2O + H(+)</text>
        <dbReference type="Rhea" id="RHEA:39759"/>
        <dbReference type="Rhea" id="RHEA-COMP:11964"/>
        <dbReference type="Rhea" id="RHEA-COMP:11965"/>
        <dbReference type="ChEBI" id="CHEBI:15377"/>
        <dbReference type="ChEBI" id="CHEBI:15378"/>
        <dbReference type="ChEBI" id="CHEBI:15379"/>
        <dbReference type="ChEBI" id="CHEBI:32395"/>
        <dbReference type="ChEBI" id="CHEBI:57618"/>
        <dbReference type="ChEBI" id="CHEBI:58210"/>
        <dbReference type="ChEBI" id="CHEBI:76627"/>
    </reaction>
    <physiologicalReaction direction="left-to-right" evidence="26">
        <dbReference type="Rhea" id="RHEA:39760"/>
    </physiologicalReaction>
</comment>
<comment type="catalytic activity">
    <reaction evidence="4">
        <text>(5S)-hydroperoxy-(6E,8Z,11Z,14Z)-eicosatetraenoate = 5-oxo-(6E,8Z,11Z,14Z)-eicosatetraenoate + H2O</text>
        <dbReference type="Rhea" id="RHEA:48632"/>
        <dbReference type="ChEBI" id="CHEBI:15377"/>
        <dbReference type="ChEBI" id="CHEBI:57450"/>
        <dbReference type="ChEBI" id="CHEBI:65342"/>
    </reaction>
    <physiologicalReaction direction="left-to-right" evidence="4">
        <dbReference type="Rhea" id="RHEA:48633"/>
    </physiologicalReaction>
</comment>
<evidence type="ECO:0000256" key="16">
    <source>
        <dbReference type="ARBA" id="ARBA00023098"/>
    </source>
</evidence>
<evidence type="ECO:0000256" key="19">
    <source>
        <dbReference type="ARBA" id="ARBA00047357"/>
    </source>
</evidence>
<keyword evidence="18" id="KW-0456">Lyase</keyword>
<dbReference type="Proteomes" id="UP000002281">
    <property type="component" value="Chromosome 1"/>
</dbReference>
<comment type="catalytic activity">
    <reaction evidence="28">
        <text>(5Z,8Z,11Z,14Z)-eicosatetraenoate + reduced [NADPH--hemoprotein reductase] + O2 = (14R,15S)-epoxy-(5Z,8Z,11Z)-eicosatrienoate + oxidized [NADPH--hemoprotein reductase] + H2O + H(+)</text>
        <dbReference type="Rhea" id="RHEA:49860"/>
        <dbReference type="Rhea" id="RHEA-COMP:11964"/>
        <dbReference type="Rhea" id="RHEA-COMP:11965"/>
        <dbReference type="ChEBI" id="CHEBI:15377"/>
        <dbReference type="ChEBI" id="CHEBI:15378"/>
        <dbReference type="ChEBI" id="CHEBI:15379"/>
        <dbReference type="ChEBI" id="CHEBI:32395"/>
        <dbReference type="ChEBI" id="CHEBI:57618"/>
        <dbReference type="ChEBI" id="CHEBI:58210"/>
        <dbReference type="ChEBI" id="CHEBI:131965"/>
    </reaction>
    <physiologicalReaction direction="left-to-right" evidence="28">
        <dbReference type="Rhea" id="RHEA:49861"/>
    </physiologicalReaction>
</comment>
<dbReference type="GO" id="GO:0101020">
    <property type="term" value="F:estrogen 16-alpha-hydroxylase activity"/>
    <property type="evidence" value="ECO:0007669"/>
    <property type="project" value="Ensembl"/>
</dbReference>
<evidence type="ECO:0000256" key="8">
    <source>
        <dbReference type="ARBA" id="ARBA00010617"/>
    </source>
</evidence>
<dbReference type="VGNC" id="VGNC:50390">
    <property type="gene designation" value="CYP1A1"/>
</dbReference>
<evidence type="ECO:0000256" key="29">
    <source>
        <dbReference type="PIRSR" id="PIRSR602401-1"/>
    </source>
</evidence>
<evidence type="ECO:0000313" key="32">
    <source>
        <dbReference type="Ensembl" id="ENSECAP00000054073.2"/>
    </source>
</evidence>
<dbReference type="Pfam" id="PF00067">
    <property type="entry name" value="p450"/>
    <property type="match status" value="1"/>
</dbReference>
<dbReference type="FunFam" id="1.10.630.10:FF:000002">
    <property type="entry name" value="Cytochrome P450 1A1"/>
    <property type="match status" value="1"/>
</dbReference>
<evidence type="ECO:0000256" key="7">
    <source>
        <dbReference type="ARBA" id="ARBA00005189"/>
    </source>
</evidence>
<feature type="binding site" description="axial binding residue" evidence="29">
    <location>
        <position position="461"/>
    </location>
    <ligand>
        <name>heme</name>
        <dbReference type="ChEBI" id="CHEBI:30413"/>
    </ligand>
    <ligandPart>
        <name>Fe</name>
        <dbReference type="ChEBI" id="CHEBI:18248"/>
    </ligandPart>
</feature>
<dbReference type="GO" id="GO:0106256">
    <property type="term" value="F:hydroperoxy icosatetraenoate dehydratase activity"/>
    <property type="evidence" value="ECO:0007669"/>
    <property type="project" value="UniProtKB-EC"/>
</dbReference>
<evidence type="ECO:0000256" key="30">
    <source>
        <dbReference type="RuleBase" id="RU000461"/>
    </source>
</evidence>
<keyword evidence="17" id="KW-0472">Membrane</keyword>
<evidence type="ECO:0000256" key="10">
    <source>
        <dbReference type="ARBA" id="ARBA00022723"/>
    </source>
</evidence>
<dbReference type="GO" id="GO:0050665">
    <property type="term" value="P:hydrogen peroxide biosynthetic process"/>
    <property type="evidence" value="ECO:0007669"/>
    <property type="project" value="Ensembl"/>
</dbReference>
<evidence type="ECO:0000256" key="24">
    <source>
        <dbReference type="ARBA" id="ARBA00048519"/>
    </source>
</evidence>
<evidence type="ECO:0000256" key="5">
    <source>
        <dbReference type="ARBA" id="ARBA00001971"/>
    </source>
</evidence>
<dbReference type="GO" id="GO:0070576">
    <property type="term" value="F:vitamin D 24-hydroxylase activity"/>
    <property type="evidence" value="ECO:0007669"/>
    <property type="project" value="Ensembl"/>
</dbReference>
<evidence type="ECO:0000256" key="22">
    <source>
        <dbReference type="ARBA" id="ARBA00048214"/>
    </source>
</evidence>
<dbReference type="PROSITE" id="PS00086">
    <property type="entry name" value="CYTOCHROME_P450"/>
    <property type="match status" value="1"/>
</dbReference>
<comment type="catalytic activity">
    <reaction evidence="2">
        <text>(15S)-hydroperoxy-(5Z,8Z,11Z,13E)-eicosatetraenoate = 15-oxo-(5Z,8Z,11Z,13E)-eicosatetraenoate + H2O</text>
        <dbReference type="Rhea" id="RHEA:48636"/>
        <dbReference type="ChEBI" id="CHEBI:15377"/>
        <dbReference type="ChEBI" id="CHEBI:57410"/>
        <dbReference type="ChEBI" id="CHEBI:57446"/>
    </reaction>
    <physiologicalReaction direction="left-to-right" evidence="2">
        <dbReference type="Rhea" id="RHEA:48637"/>
    </physiologicalReaction>
</comment>
<comment type="catalytic activity">
    <reaction evidence="1">
        <text>(13S)-hydroperoxy-(9Z,11E)-octadecadienoate = 13-oxo-(9Z,11E)-octadecadienoate + H2O</text>
        <dbReference type="Rhea" id="RHEA:48716"/>
        <dbReference type="ChEBI" id="CHEBI:15377"/>
        <dbReference type="ChEBI" id="CHEBI:57466"/>
        <dbReference type="ChEBI" id="CHEBI:90781"/>
    </reaction>
    <physiologicalReaction direction="left-to-right" evidence="1">
        <dbReference type="Rhea" id="RHEA:48717"/>
    </physiologicalReaction>
</comment>
<organism evidence="32 33">
    <name type="scientific">Equus caballus</name>
    <name type="common">Horse</name>
    <dbReference type="NCBI Taxonomy" id="9796"/>
    <lineage>
        <taxon>Eukaryota</taxon>
        <taxon>Metazoa</taxon>
        <taxon>Chordata</taxon>
        <taxon>Craniata</taxon>
        <taxon>Vertebrata</taxon>
        <taxon>Euteleostomi</taxon>
        <taxon>Mammalia</taxon>
        <taxon>Eutheria</taxon>
        <taxon>Laurasiatheria</taxon>
        <taxon>Perissodactyla</taxon>
        <taxon>Equidae</taxon>
        <taxon>Equus</taxon>
    </lineage>
</organism>
<evidence type="ECO:0000256" key="9">
    <source>
        <dbReference type="ARBA" id="ARBA00022617"/>
    </source>
</evidence>
<dbReference type="GO" id="GO:0042359">
    <property type="term" value="P:vitamin D metabolic process"/>
    <property type="evidence" value="ECO:0007669"/>
    <property type="project" value="Ensembl"/>
</dbReference>
<keyword evidence="13 30" id="KW-0560">Oxidoreductase</keyword>
<dbReference type="InterPro" id="IPR017972">
    <property type="entry name" value="Cyt_P450_CS"/>
</dbReference>
<evidence type="ECO:0000256" key="6">
    <source>
        <dbReference type="ARBA" id="ARBA00004891"/>
    </source>
</evidence>
<evidence type="ECO:0000256" key="31">
    <source>
        <dbReference type="RuleBase" id="RU368045"/>
    </source>
</evidence>
<comment type="catalytic activity">
    <reaction evidence="21">
        <text>all-trans-retinal + reduced [NADPH--hemoprotein reductase] + O2 = all-trans-retinoate + oxidized [NADPH--hemoprotein reductase] + H2O + 2 H(+)</text>
        <dbReference type="Rhea" id="RHEA:42088"/>
        <dbReference type="Rhea" id="RHEA-COMP:11964"/>
        <dbReference type="Rhea" id="RHEA-COMP:11965"/>
        <dbReference type="ChEBI" id="CHEBI:15377"/>
        <dbReference type="ChEBI" id="CHEBI:15378"/>
        <dbReference type="ChEBI" id="CHEBI:15379"/>
        <dbReference type="ChEBI" id="CHEBI:17898"/>
        <dbReference type="ChEBI" id="CHEBI:35291"/>
        <dbReference type="ChEBI" id="CHEBI:57618"/>
        <dbReference type="ChEBI" id="CHEBI:58210"/>
    </reaction>
    <physiologicalReaction direction="left-to-right" evidence="21">
        <dbReference type="Rhea" id="RHEA:42089"/>
    </physiologicalReaction>
</comment>
<dbReference type="GeneTree" id="ENSGT00950000183037"/>
<sequence>MFSVFGFSVPISATELLLTSAIFCLVFWLVRAWQPQIPKGLKSPPGPWGWPLLGHVLTLGKNPHLALSRLSQRYGDVMQIRIGSTPVLVLSGLDTVRQALVRQGDDFKGRPDLHSFTLISDGQSMTFSPDSGPVWAARRRLAQNALKSFSIASDPASSSSCYLEEHVSKEAEYLIRKFQELMAGVGHFDPYKYVVMSVANVICAMCFGRRYDHDDEELLNLINLNNEFGEVAASGNPADFIPILRYLPNSALDTFKDLNKKFYIFMQKMIKEHNKTFEKGHIRDITDSLIEHCQDKRLDENANIQLSDEKIINVVLDLFGAGFDTVTTAISWSLLYLVTRPSMQKKIQEELDTVIGRARQPRLSDRPQLPYMEAFILETFRHSSFVPFTIPHCTTRNTSLSGFYIPKGHCVFVNQWQINHDQKLWGDPSEFRPERFLNPNGTINKALSEKVVLFGLGKRKCIGETIGRLEVFLFLAILLQQVEFSVPPGVKVDMTPIYGLSMKHARCEHFQVQGALGTCVKEEQRAEGVRKSRHQDRSGVRL</sequence>
<comment type="pathway">
    <text evidence="7">Lipid metabolism.</text>
</comment>
<dbReference type="GO" id="GO:0009636">
    <property type="term" value="P:response to toxic substance"/>
    <property type="evidence" value="ECO:0007669"/>
    <property type="project" value="Ensembl"/>
</dbReference>
<comment type="catalytic activity">
    <reaction evidence="19">
        <text>17beta-estradiol + reduced [NADPH--hemoprotein reductase] + O2 = 2-hydroxy-17beta-estradiol + oxidized [NADPH--hemoprotein reductase] + H2O + H(+)</text>
        <dbReference type="Rhea" id="RHEA:47212"/>
        <dbReference type="Rhea" id="RHEA-COMP:11964"/>
        <dbReference type="Rhea" id="RHEA-COMP:11965"/>
        <dbReference type="ChEBI" id="CHEBI:15377"/>
        <dbReference type="ChEBI" id="CHEBI:15378"/>
        <dbReference type="ChEBI" id="CHEBI:15379"/>
        <dbReference type="ChEBI" id="CHEBI:16469"/>
        <dbReference type="ChEBI" id="CHEBI:28744"/>
        <dbReference type="ChEBI" id="CHEBI:57618"/>
        <dbReference type="ChEBI" id="CHEBI:58210"/>
    </reaction>
    <physiologicalReaction direction="left-to-right" evidence="19">
        <dbReference type="Rhea" id="RHEA:47213"/>
    </physiologicalReaction>
</comment>
<comment type="pathway">
    <text evidence="6">Cofactor metabolism; retinol metabolism.</text>
</comment>
<protein>
    <recommendedName>
        <fullName evidence="31">Cytochrome P450 1A</fullName>
        <ecNumber evidence="31">1.14.14.1</ecNumber>
    </recommendedName>
</protein>
<keyword evidence="12 31" id="KW-0492">Microsome</keyword>
<evidence type="ECO:0000256" key="2">
    <source>
        <dbReference type="ARBA" id="ARBA00001143"/>
    </source>
</evidence>
<dbReference type="PANTHER" id="PTHR24289">
    <property type="entry name" value="STEROID 17-ALPHA-HYDROXYLASE/17,20 LYASE"/>
    <property type="match status" value="1"/>
</dbReference>
<evidence type="ECO:0000256" key="18">
    <source>
        <dbReference type="ARBA" id="ARBA00023239"/>
    </source>
</evidence>
<dbReference type="GO" id="GO:0120319">
    <property type="term" value="F:long-chain fatty acid omega-1 hydroxylase activity"/>
    <property type="evidence" value="ECO:0007669"/>
    <property type="project" value="Ensembl"/>
</dbReference>
<evidence type="ECO:0000256" key="14">
    <source>
        <dbReference type="ARBA" id="ARBA00023004"/>
    </source>
</evidence>
<evidence type="ECO:0000256" key="26">
    <source>
        <dbReference type="ARBA" id="ARBA00049206"/>
    </source>
</evidence>
<dbReference type="SUPFAM" id="SSF48264">
    <property type="entry name" value="Cytochrome P450"/>
    <property type="match status" value="1"/>
</dbReference>
<dbReference type="GO" id="GO:0002933">
    <property type="term" value="P:lipid hydroxylation"/>
    <property type="evidence" value="ECO:0007669"/>
    <property type="project" value="Ensembl"/>
</dbReference>
<reference evidence="32 33" key="1">
    <citation type="journal article" date="2009" name="Science">
        <title>Genome sequence, comparative analysis, and population genetics of the domestic horse.</title>
        <authorList>
            <consortium name="Broad Institute Genome Sequencing Platform"/>
            <consortium name="Broad Institute Whole Genome Assembly Team"/>
            <person name="Wade C.M."/>
            <person name="Giulotto E."/>
            <person name="Sigurdsson S."/>
            <person name="Zoli M."/>
            <person name="Gnerre S."/>
            <person name="Imsland F."/>
            <person name="Lear T.L."/>
            <person name="Adelson D.L."/>
            <person name="Bailey E."/>
            <person name="Bellone R.R."/>
            <person name="Bloecker H."/>
            <person name="Distl O."/>
            <person name="Edgar R.C."/>
            <person name="Garber M."/>
            <person name="Leeb T."/>
            <person name="Mauceli E."/>
            <person name="MacLeod J.N."/>
            <person name="Penedo M.C.T."/>
            <person name="Raison J.M."/>
            <person name="Sharpe T."/>
            <person name="Vogel J."/>
            <person name="Andersson L."/>
            <person name="Antczak D.F."/>
            <person name="Biagi T."/>
            <person name="Binns M.M."/>
            <person name="Chowdhary B.P."/>
            <person name="Coleman S.J."/>
            <person name="Della Valle G."/>
            <person name="Fryc S."/>
            <person name="Guerin G."/>
            <person name="Hasegawa T."/>
            <person name="Hill E.W."/>
            <person name="Jurka J."/>
            <person name="Kiialainen A."/>
            <person name="Lindgren G."/>
            <person name="Liu J."/>
            <person name="Magnani E."/>
            <person name="Mickelson J.R."/>
            <person name="Murray J."/>
            <person name="Nergadze S.G."/>
            <person name="Onofrio R."/>
            <person name="Pedroni S."/>
            <person name="Piras M.F."/>
            <person name="Raudsepp T."/>
            <person name="Rocchi M."/>
            <person name="Roeed K.H."/>
            <person name="Ryder O.A."/>
            <person name="Searle S."/>
            <person name="Skow L."/>
            <person name="Swinburne J.E."/>
            <person name="Syvaenen A.C."/>
            <person name="Tozaki T."/>
            <person name="Valberg S.J."/>
            <person name="Vaudin M."/>
            <person name="White J.R."/>
            <person name="Zody M.C."/>
            <person name="Lander E.S."/>
            <person name="Lindblad-Toh K."/>
        </authorList>
    </citation>
    <scope>NUCLEOTIDE SEQUENCE [LARGE SCALE GENOMIC DNA]</scope>
    <source>
        <strain evidence="32 33">Thoroughbred</strain>
    </source>
</reference>
<comment type="similarity">
    <text evidence="8 30">Belongs to the cytochrome P450 family.</text>
</comment>
<dbReference type="PRINTS" id="PR01683">
    <property type="entry name" value="EP450ICYP1A"/>
</dbReference>
<dbReference type="GO" id="GO:0006805">
    <property type="term" value="P:xenobiotic metabolic process"/>
    <property type="evidence" value="ECO:0007669"/>
    <property type="project" value="Ensembl"/>
</dbReference>
<evidence type="ECO:0000256" key="28">
    <source>
        <dbReference type="ARBA" id="ARBA00049384"/>
    </source>
</evidence>
<dbReference type="GO" id="GO:0018958">
    <property type="term" value="P:phenol-containing compound metabolic process"/>
    <property type="evidence" value="ECO:0007669"/>
    <property type="project" value="Ensembl"/>
</dbReference>
<comment type="subcellular location">
    <subcellularLocation>
        <location evidence="31">Endoplasmic reticulum membrane</location>
        <topology evidence="31">Peripheral membrane protein</topology>
    </subcellularLocation>
    <subcellularLocation>
        <location evidence="31">Microsome membrane</location>
        <topology evidence="31">Peripheral membrane protein</topology>
    </subcellularLocation>
</comment>
<dbReference type="Bgee" id="ENSECAG00000013817">
    <property type="expression patterns" value="Expressed in liver and 6 other cell types or tissues"/>
</dbReference>
<dbReference type="CDD" id="cd20676">
    <property type="entry name" value="CYP1A"/>
    <property type="match status" value="1"/>
</dbReference>
<comment type="catalytic activity">
    <reaction evidence="23">
        <text>estrone + reduced [NADPH--hemoprotein reductase] + O2 = 4-hydroxyestrone + oxidized [NADPH--hemoprotein reductase] + H2O + H(+)</text>
        <dbReference type="Rhea" id="RHEA:47292"/>
        <dbReference type="Rhea" id="RHEA-COMP:11964"/>
        <dbReference type="Rhea" id="RHEA-COMP:11965"/>
        <dbReference type="ChEBI" id="CHEBI:15377"/>
        <dbReference type="ChEBI" id="CHEBI:15378"/>
        <dbReference type="ChEBI" id="CHEBI:15379"/>
        <dbReference type="ChEBI" id="CHEBI:17263"/>
        <dbReference type="ChEBI" id="CHEBI:57618"/>
        <dbReference type="ChEBI" id="CHEBI:58210"/>
        <dbReference type="ChEBI" id="CHEBI:87602"/>
    </reaction>
    <physiologicalReaction direction="left-to-right" evidence="23">
        <dbReference type="Rhea" id="RHEA:47293"/>
    </physiologicalReaction>
</comment>
<dbReference type="InterPro" id="IPR002401">
    <property type="entry name" value="Cyt_P450_E_grp-I"/>
</dbReference>
<dbReference type="GO" id="GO:0005506">
    <property type="term" value="F:iron ion binding"/>
    <property type="evidence" value="ECO:0007669"/>
    <property type="project" value="UniProtKB-UniRule"/>
</dbReference>
<evidence type="ECO:0000313" key="33">
    <source>
        <dbReference type="Proteomes" id="UP000002281"/>
    </source>
</evidence>
<evidence type="ECO:0000256" key="3">
    <source>
        <dbReference type="ARBA" id="ARBA00001395"/>
    </source>
</evidence>
<comment type="catalytic activity">
    <reaction evidence="20">
        <text>estrone + reduced [NADPH--hemoprotein reductase] + O2 = 2-hydroxyestrone + oxidized [NADPH--hemoprotein reductase] + H2O + H(+)</text>
        <dbReference type="Rhea" id="RHEA:47208"/>
        <dbReference type="Rhea" id="RHEA-COMP:11964"/>
        <dbReference type="Rhea" id="RHEA-COMP:11965"/>
        <dbReference type="ChEBI" id="CHEBI:1156"/>
        <dbReference type="ChEBI" id="CHEBI:15377"/>
        <dbReference type="ChEBI" id="CHEBI:15378"/>
        <dbReference type="ChEBI" id="CHEBI:15379"/>
        <dbReference type="ChEBI" id="CHEBI:17263"/>
        <dbReference type="ChEBI" id="CHEBI:57618"/>
        <dbReference type="ChEBI" id="CHEBI:58210"/>
    </reaction>
    <physiologicalReaction direction="left-to-right" evidence="20">
        <dbReference type="Rhea" id="RHEA:47209"/>
    </physiologicalReaction>
</comment>
<keyword evidence="16" id="KW-0443">Lipid metabolism</keyword>
<comment type="catalytic activity">
    <reaction evidence="24">
        <text>(5Z,8Z,11Z,14Z,17Z)-eicosapentaenoate + reduced [NADPH--hemoprotein reductase] + O2 = (17R,18S)-epoxy-(5Z,8Z,11Z,14Z)-eicosatetraenoate + oxidized [NADPH--hemoprotein reductase] + H2O + H(+)</text>
        <dbReference type="Rhea" id="RHEA:39779"/>
        <dbReference type="Rhea" id="RHEA-COMP:11964"/>
        <dbReference type="Rhea" id="RHEA-COMP:11965"/>
        <dbReference type="ChEBI" id="CHEBI:15377"/>
        <dbReference type="ChEBI" id="CHEBI:15378"/>
        <dbReference type="ChEBI" id="CHEBI:15379"/>
        <dbReference type="ChEBI" id="CHEBI:57618"/>
        <dbReference type="ChEBI" id="CHEBI:58210"/>
        <dbReference type="ChEBI" id="CHEBI:58562"/>
        <dbReference type="ChEBI" id="CHEBI:76634"/>
    </reaction>
    <physiologicalReaction direction="left-to-right" evidence="24">
        <dbReference type="Rhea" id="RHEA:39780"/>
    </physiologicalReaction>
</comment>
<dbReference type="InterPro" id="IPR008066">
    <property type="entry name" value="Cyt_P450_E_grp-I_CYP1"/>
</dbReference>
<evidence type="ECO:0000256" key="21">
    <source>
        <dbReference type="ARBA" id="ARBA00048199"/>
    </source>
</evidence>
<dbReference type="GO" id="GO:0009404">
    <property type="term" value="P:toxin metabolic process"/>
    <property type="evidence" value="ECO:0007669"/>
    <property type="project" value="Ensembl"/>
</dbReference>
<gene>
    <name evidence="32 34" type="primary">CYP1A1</name>
</gene>
<reference evidence="32" key="2">
    <citation type="submission" date="2025-08" db="UniProtKB">
        <authorList>
            <consortium name="Ensembl"/>
        </authorList>
    </citation>
    <scope>IDENTIFICATION</scope>
    <source>
        <strain evidence="32">Thoroughbred</strain>
    </source>
</reference>
<keyword evidence="10 29" id="KW-0479">Metal-binding</keyword>
<evidence type="ECO:0000256" key="4">
    <source>
        <dbReference type="ARBA" id="ARBA00001867"/>
    </source>
</evidence>
<dbReference type="PRINTS" id="PR00463">
    <property type="entry name" value="EP450I"/>
</dbReference>
<comment type="cofactor">
    <cofactor evidence="5 29 31">
        <name>heme</name>
        <dbReference type="ChEBI" id="CHEBI:30413"/>
    </cofactor>
</comment>
<name>A0A5F5PZJ9_HORSE</name>
<dbReference type="Ensembl" id="ENSECAT00000074774.2">
    <property type="protein sequence ID" value="ENSECAP00000054073.2"/>
    <property type="gene ID" value="ENSECAG00000013817.4"/>
</dbReference>
<keyword evidence="33" id="KW-1185">Reference proteome</keyword>
<dbReference type="Gene3D" id="1.10.630.10">
    <property type="entry name" value="Cytochrome P450"/>
    <property type="match status" value="1"/>
</dbReference>
<proteinExistence type="inferred from homology"/>